<gene>
    <name evidence="5" type="ORF">NDR86_22045</name>
</gene>
<evidence type="ECO:0000256" key="4">
    <source>
        <dbReference type="ARBA" id="ARBA00023186"/>
    </source>
</evidence>
<dbReference type="Proteomes" id="UP001139157">
    <property type="component" value="Unassembled WGS sequence"/>
</dbReference>
<keyword evidence="3" id="KW-0963">Cytoplasm</keyword>
<accession>A0A9X2J0Q3</accession>
<organism evidence="5 6">
    <name type="scientific">Nocardia pulmonis</name>
    <dbReference type="NCBI Taxonomy" id="2951408"/>
    <lineage>
        <taxon>Bacteria</taxon>
        <taxon>Bacillati</taxon>
        <taxon>Actinomycetota</taxon>
        <taxon>Actinomycetes</taxon>
        <taxon>Mycobacteriales</taxon>
        <taxon>Nocardiaceae</taxon>
        <taxon>Nocardia</taxon>
    </lineage>
</organism>
<comment type="subcellular location">
    <subcellularLocation>
        <location evidence="1">Cytoplasm</location>
    </subcellularLocation>
</comment>
<proteinExistence type="inferred from homology"/>
<keyword evidence="6" id="KW-1185">Reference proteome</keyword>
<dbReference type="InterPro" id="IPR025734">
    <property type="entry name" value="EspG"/>
</dbReference>
<dbReference type="AlphaFoldDB" id="A0A9X2J0Q3"/>
<evidence type="ECO:0000256" key="3">
    <source>
        <dbReference type="ARBA" id="ARBA00022490"/>
    </source>
</evidence>
<evidence type="ECO:0000313" key="5">
    <source>
        <dbReference type="EMBL" id="MCM6776171.1"/>
    </source>
</evidence>
<comment type="caution">
    <text evidence="5">The sequence shown here is derived from an EMBL/GenBank/DDBJ whole genome shotgun (WGS) entry which is preliminary data.</text>
</comment>
<keyword evidence="4" id="KW-0143">Chaperone</keyword>
<evidence type="ECO:0000256" key="2">
    <source>
        <dbReference type="ARBA" id="ARBA00006411"/>
    </source>
</evidence>
<evidence type="ECO:0000313" key="6">
    <source>
        <dbReference type="Proteomes" id="UP001139157"/>
    </source>
</evidence>
<sequence length="273" mass="30935">MTNTTWRYTDLEFVVLWERYSDLPFPSPLLYTSRFSRQDDYEREKRRIWEQLCDRVPTEVVWAIGTLGRPDVCVTAQGWCDQDVENPDKHIRISAARSAVAGYVVTQLPGETRWHSGGYTIAECPARQLAATLVAALPEVAAGSRPNIPIVQPGGIDPYKLFDDSRDTPETRSRRFLELPAATTGRIRVRQGRSKFGQRGIAEQVFSWRDLADDGRYVIAEGDDRVAVGTGPQRLIRILDEAIEAMVTRLETHWETGESTAGEWSVPMRRPWG</sequence>
<reference evidence="5" key="1">
    <citation type="submission" date="2022-06" db="EMBL/GenBank/DDBJ databases">
        <title>Novel species in genus nocardia.</title>
        <authorList>
            <person name="Li F."/>
        </authorList>
    </citation>
    <scope>NUCLEOTIDE SEQUENCE</scope>
    <source>
        <strain evidence="5">CDC141</strain>
    </source>
</reference>
<dbReference type="Pfam" id="PF14011">
    <property type="entry name" value="ESX-1_EspG"/>
    <property type="match status" value="1"/>
</dbReference>
<comment type="similarity">
    <text evidence="2">Belongs to the EspG family.</text>
</comment>
<name>A0A9X2J0Q3_9NOCA</name>
<evidence type="ECO:0000256" key="1">
    <source>
        <dbReference type="ARBA" id="ARBA00004496"/>
    </source>
</evidence>
<dbReference type="EMBL" id="JAMRXG010000009">
    <property type="protein sequence ID" value="MCM6776171.1"/>
    <property type="molecule type" value="Genomic_DNA"/>
</dbReference>
<dbReference type="RefSeq" id="WP_251914478.1">
    <property type="nucleotide sequence ID" value="NZ_JAMRXG010000009.1"/>
</dbReference>
<protein>
    <submittedName>
        <fullName evidence="5">ESX secretion-associated protein EspG</fullName>
    </submittedName>
</protein>